<keyword evidence="3" id="KW-1185">Reference proteome</keyword>
<protein>
    <submittedName>
        <fullName evidence="2">TPR-like protein</fullName>
    </submittedName>
</protein>
<dbReference type="RefSeq" id="WP_007084704.1">
    <property type="nucleotide sequence ID" value="NZ_AJLS01000054.1"/>
</dbReference>
<gene>
    <name evidence="2" type="ORF">BABA_08406</name>
</gene>
<dbReference type="InterPro" id="IPR011990">
    <property type="entry name" value="TPR-like_helical_dom_sf"/>
</dbReference>
<proteinExistence type="predicted"/>
<name>K6DN93_9BACI</name>
<dbReference type="PROSITE" id="PS50005">
    <property type="entry name" value="TPR"/>
    <property type="match status" value="1"/>
</dbReference>
<dbReference type="PATRIC" id="fig|1117379.3.peg.1760"/>
<reference evidence="2 3" key="1">
    <citation type="journal article" date="2012" name="Front. Microbiol.">
        <title>Redundancy and modularity in membrane-associated dissimilatory nitrate reduction in Bacillus.</title>
        <authorList>
            <person name="Heylen K."/>
            <person name="Keltjens J."/>
        </authorList>
    </citation>
    <scope>NUCLEOTIDE SEQUENCE [LARGE SCALE GENOMIC DNA]</scope>
    <source>
        <strain evidence="3">LMG 21833T</strain>
    </source>
</reference>
<sequence>MNKELMMPTEISIKNKKHAIKGQVIRASIFARSKVIEVLTADGEKYYLIYYKNTLVFGAKLDQIEEDTFINKALLEGIVIESPNPILTALIPQQFVSIPNKHKLFSQLQLHFSLQEVAYIATTLDSFFERAQLIEMIDKIFYHLRRNGKFMKAFQVIQILYNFAPSLKSAKERLYSHEFNPYHNFYHSLDYPSIVQKDPLFVELHCFKNRSHSNERMVLEEILCKQDSLIALLLWLEHVDRLQNPQTIEKYTDIAMGLVTMEEWMLILGQLDINPFRVLPDSKVILEKMIKEENYEQAASSLFKFVHDLPSSYDAILEIIWERCDANFVLSHLDEFAPLLDHLSHTENSKQLEDKIFQLAVNMLNEHDISDVHNKLLAIEKLYPESEVLRKINEMFELVEDPDRMMDLGDYYAEFKQFDKAIDCFQWEMELQPKNPSPVRKISKMYQNKGLPKEAVAYQKIYNQLKSNQETG</sequence>
<dbReference type="Gene3D" id="1.25.40.10">
    <property type="entry name" value="Tetratricopeptide repeat domain"/>
    <property type="match status" value="1"/>
</dbReference>
<dbReference type="OrthoDB" id="2676051at2"/>
<dbReference type="AlphaFoldDB" id="K6DN93"/>
<keyword evidence="1" id="KW-0802">TPR repeat</keyword>
<evidence type="ECO:0000256" key="1">
    <source>
        <dbReference type="PROSITE-ProRule" id="PRU00339"/>
    </source>
</evidence>
<dbReference type="InterPro" id="IPR019734">
    <property type="entry name" value="TPR_rpt"/>
</dbReference>
<evidence type="ECO:0000313" key="2">
    <source>
        <dbReference type="EMBL" id="EKN69799.1"/>
    </source>
</evidence>
<dbReference type="eggNOG" id="COG3071">
    <property type="taxonomic scope" value="Bacteria"/>
</dbReference>
<dbReference type="SUPFAM" id="SSF48452">
    <property type="entry name" value="TPR-like"/>
    <property type="match status" value="1"/>
</dbReference>
<dbReference type="Proteomes" id="UP000006316">
    <property type="component" value="Unassembled WGS sequence"/>
</dbReference>
<dbReference type="STRING" id="1117379.BABA_08406"/>
<feature type="repeat" description="TPR" evidence="1">
    <location>
        <begin position="402"/>
        <end position="435"/>
    </location>
</feature>
<organism evidence="2 3">
    <name type="scientific">Neobacillus bataviensis LMG 21833</name>
    <dbReference type="NCBI Taxonomy" id="1117379"/>
    <lineage>
        <taxon>Bacteria</taxon>
        <taxon>Bacillati</taxon>
        <taxon>Bacillota</taxon>
        <taxon>Bacilli</taxon>
        <taxon>Bacillales</taxon>
        <taxon>Bacillaceae</taxon>
        <taxon>Neobacillus</taxon>
    </lineage>
</organism>
<evidence type="ECO:0000313" key="3">
    <source>
        <dbReference type="Proteomes" id="UP000006316"/>
    </source>
</evidence>
<dbReference type="EMBL" id="AJLS01000054">
    <property type="protein sequence ID" value="EKN69799.1"/>
    <property type="molecule type" value="Genomic_DNA"/>
</dbReference>
<comment type="caution">
    <text evidence="2">The sequence shown here is derived from an EMBL/GenBank/DDBJ whole genome shotgun (WGS) entry which is preliminary data.</text>
</comment>
<accession>K6DN93</accession>